<accession>A0A2P8VNS1</accession>
<dbReference type="EMBL" id="PYEP01000002">
    <property type="protein sequence ID" value="PSN09060.1"/>
    <property type="molecule type" value="Genomic_DNA"/>
</dbReference>
<proteinExistence type="predicted"/>
<dbReference type="NCBIfam" id="TIGR02975">
    <property type="entry name" value="phageshock_pspG"/>
    <property type="match status" value="1"/>
</dbReference>
<dbReference type="RefSeq" id="WP_024548673.1">
    <property type="nucleotide sequence ID" value="NZ_CP188034.1"/>
</dbReference>
<dbReference type="OrthoDB" id="6566611at2"/>
<protein>
    <submittedName>
        <fullName evidence="2">Envelope stress response protein PspG</fullName>
    </submittedName>
</protein>
<dbReference type="STRING" id="1388748.GCA_000463155_03533"/>
<keyword evidence="1" id="KW-0472">Membrane</keyword>
<keyword evidence="1" id="KW-0812">Transmembrane</keyword>
<dbReference type="AlphaFoldDB" id="A0A2P8VNS1"/>
<sequence length="85" mass="9874">MLELLFVVAFFLVLLGTGVSLFGILAALVLASIVMMFGGLFVLFLHMLPWLLLAVAIVWVVRAFKKPQPTRYQTRRYTVKRRWRY</sequence>
<comment type="caution">
    <text evidence="2">The sequence shown here is derived from an EMBL/GenBank/DDBJ whole genome shotgun (WGS) entry which is preliminary data.</text>
</comment>
<dbReference type="Proteomes" id="UP000240212">
    <property type="component" value="Unassembled WGS sequence"/>
</dbReference>
<evidence type="ECO:0000256" key="1">
    <source>
        <dbReference type="SAM" id="Phobius"/>
    </source>
</evidence>
<keyword evidence="1" id="KW-1133">Transmembrane helix</keyword>
<dbReference type="InterPro" id="IPR014318">
    <property type="entry name" value="Phageshock_PspG"/>
</dbReference>
<evidence type="ECO:0000313" key="3">
    <source>
        <dbReference type="Proteomes" id="UP000240212"/>
    </source>
</evidence>
<gene>
    <name evidence="2" type="ORF">C7G83_06900</name>
</gene>
<evidence type="ECO:0000313" key="2">
    <source>
        <dbReference type="EMBL" id="PSN09060.1"/>
    </source>
</evidence>
<organism evidence="2 3">
    <name type="scientific">Siccibacter turicensis</name>
    <dbReference type="NCBI Taxonomy" id="357233"/>
    <lineage>
        <taxon>Bacteria</taxon>
        <taxon>Pseudomonadati</taxon>
        <taxon>Pseudomonadota</taxon>
        <taxon>Gammaproteobacteria</taxon>
        <taxon>Enterobacterales</taxon>
        <taxon>Enterobacteriaceae</taxon>
        <taxon>Siccibacter</taxon>
    </lineage>
</organism>
<name>A0A2P8VNS1_9ENTR</name>
<keyword evidence="3" id="KW-1185">Reference proteome</keyword>
<reference evidence="2 3" key="1">
    <citation type="submission" date="2018-03" db="EMBL/GenBank/DDBJ databases">
        <title>Draft genome sequence of the first documented clinical Siccibacter turicensis isolate in Austria.</title>
        <authorList>
            <person name="Lepuschitz S."/>
            <person name="Pekard-Amenitsch S."/>
            <person name="Haunold R."/>
            <person name="Schill S."/>
            <person name="Mach R."/>
            <person name="Allerberger F."/>
            <person name="Ruppitsch W."/>
            <person name="Forsythe S.J."/>
        </authorList>
    </citation>
    <scope>NUCLEOTIDE SEQUENCE [LARGE SCALE GENOMIC DNA]</scope>
    <source>
        <strain evidence="2 3">6100069499-17</strain>
    </source>
</reference>
<dbReference type="Pfam" id="PF09583">
    <property type="entry name" value="Phageshock_PspG"/>
    <property type="match status" value="1"/>
</dbReference>
<feature type="transmembrane region" description="Helical" evidence="1">
    <location>
        <begin position="41"/>
        <end position="61"/>
    </location>
</feature>